<feature type="region of interest" description="Disordered" evidence="7">
    <location>
        <begin position="1"/>
        <end position="54"/>
    </location>
</feature>
<keyword evidence="4 8" id="KW-0812">Transmembrane</keyword>
<evidence type="ECO:0000256" key="6">
    <source>
        <dbReference type="ARBA" id="ARBA00023136"/>
    </source>
</evidence>
<evidence type="ECO:0000313" key="10">
    <source>
        <dbReference type="EMBL" id="MFI7589569.1"/>
    </source>
</evidence>
<name>A0ABW8AT90_9ACTN</name>
<evidence type="ECO:0000256" key="4">
    <source>
        <dbReference type="ARBA" id="ARBA00022692"/>
    </source>
</evidence>
<dbReference type="InterPro" id="IPR003362">
    <property type="entry name" value="Bact_transf"/>
</dbReference>
<accession>A0ABW8AT90</accession>
<organism evidence="10 11">
    <name type="scientific">Spongisporangium articulatum</name>
    <dbReference type="NCBI Taxonomy" id="3362603"/>
    <lineage>
        <taxon>Bacteria</taxon>
        <taxon>Bacillati</taxon>
        <taxon>Actinomycetota</taxon>
        <taxon>Actinomycetes</taxon>
        <taxon>Kineosporiales</taxon>
        <taxon>Kineosporiaceae</taxon>
        <taxon>Spongisporangium</taxon>
    </lineage>
</organism>
<feature type="compositionally biased region" description="Basic and acidic residues" evidence="7">
    <location>
        <begin position="36"/>
        <end position="54"/>
    </location>
</feature>
<dbReference type="EC" id="2.7.8.-" evidence="10"/>
<dbReference type="Pfam" id="PF02397">
    <property type="entry name" value="Bac_transf"/>
    <property type="match status" value="1"/>
</dbReference>
<evidence type="ECO:0000256" key="5">
    <source>
        <dbReference type="ARBA" id="ARBA00022989"/>
    </source>
</evidence>
<dbReference type="RefSeq" id="WP_398284173.1">
    <property type="nucleotide sequence ID" value="NZ_JBITLV010000008.1"/>
</dbReference>
<comment type="similarity">
    <text evidence="2">Belongs to the bacterial sugar transferase family.</text>
</comment>
<gene>
    <name evidence="10" type="ORF">ACIB24_21085</name>
</gene>
<proteinExistence type="inferred from homology"/>
<dbReference type="GO" id="GO:0016740">
    <property type="term" value="F:transferase activity"/>
    <property type="evidence" value="ECO:0007669"/>
    <property type="project" value="UniProtKB-KW"/>
</dbReference>
<comment type="subcellular location">
    <subcellularLocation>
        <location evidence="1">Membrane</location>
        <topology evidence="1">Multi-pass membrane protein</topology>
    </subcellularLocation>
</comment>
<protein>
    <submittedName>
        <fullName evidence="10">Sugar transferase</fullName>
        <ecNumber evidence="10">2.7.8.-</ecNumber>
    </submittedName>
</protein>
<feature type="transmembrane region" description="Helical" evidence="8">
    <location>
        <begin position="92"/>
        <end position="111"/>
    </location>
</feature>
<feature type="transmembrane region" description="Helical" evidence="8">
    <location>
        <begin position="156"/>
        <end position="176"/>
    </location>
</feature>
<evidence type="ECO:0000256" key="1">
    <source>
        <dbReference type="ARBA" id="ARBA00004141"/>
    </source>
</evidence>
<sequence length="519" mass="55783">MTQTTDASSTAPLPVQRSLSVSTVPAPPGHGAPPSRDTRPPSRRDLSPGRPDDSAARLLTRYRTALLGGDALIVAVAVSAAVWLRFDDYAAQSGYRIAPLLAPLLWLGLLAANRTYETRFLASGSQETERVVRAGLASFMLVAVTSYSFAGNISRSIVLFAIPCTMAGSLLLRWVLRRGVHRARAAGRGVHRTVVVGRHDAAHHLIAMLRSASFRGLSPVAACVPPTEGLTAGAVDGVPVLGSPGEVLDVVERTGAHTVAIVSHPDLAGHQLRRLSWALEERGVDLLVSPGIMEVAGPRLSIRPVAGLSLLHLEKPAAHGGKMLLKATLDRVFGTALLVFLAPVLVGLALAVRLSSSGPAFFRQTRVGADGREFTIVKFRTMVVDAEAHLARLAHLSDGNGILFKMRADPRVTRVGAFLRRYSLDELPQLINVARGEMSLVGPRPPLPSEVATYDGDATRRLRVRPGMTGLWQVSGRSDLSWEEALRLDLRYVDNWSIGMDLVILWRTVRAVFVGSGAY</sequence>
<keyword evidence="3 10" id="KW-0808">Transferase</keyword>
<evidence type="ECO:0000313" key="11">
    <source>
        <dbReference type="Proteomes" id="UP001612915"/>
    </source>
</evidence>
<dbReference type="InterPro" id="IPR017475">
    <property type="entry name" value="EPS_sugar_tfrase"/>
</dbReference>
<dbReference type="Pfam" id="PF13727">
    <property type="entry name" value="CoA_binding_3"/>
    <property type="match status" value="1"/>
</dbReference>
<reference evidence="10 11" key="1">
    <citation type="submission" date="2024-10" db="EMBL/GenBank/DDBJ databases">
        <title>The Natural Products Discovery Center: Release of the First 8490 Sequenced Strains for Exploring Actinobacteria Biosynthetic Diversity.</title>
        <authorList>
            <person name="Kalkreuter E."/>
            <person name="Kautsar S.A."/>
            <person name="Yang D."/>
            <person name="Bader C.D."/>
            <person name="Teijaro C.N."/>
            <person name="Fluegel L."/>
            <person name="Davis C.M."/>
            <person name="Simpson J.R."/>
            <person name="Lauterbach L."/>
            <person name="Steele A.D."/>
            <person name="Gui C."/>
            <person name="Meng S."/>
            <person name="Li G."/>
            <person name="Viehrig K."/>
            <person name="Ye F."/>
            <person name="Su P."/>
            <person name="Kiefer A.F."/>
            <person name="Nichols A."/>
            <person name="Cepeda A.J."/>
            <person name="Yan W."/>
            <person name="Fan B."/>
            <person name="Jiang Y."/>
            <person name="Adhikari A."/>
            <person name="Zheng C.-J."/>
            <person name="Schuster L."/>
            <person name="Cowan T.M."/>
            <person name="Smanski M.J."/>
            <person name="Chevrette M.G."/>
            <person name="De Carvalho L.P.S."/>
            <person name="Shen B."/>
        </authorList>
    </citation>
    <scope>NUCLEOTIDE SEQUENCE [LARGE SCALE GENOMIC DNA]</scope>
    <source>
        <strain evidence="10 11">NPDC049639</strain>
    </source>
</reference>
<feature type="transmembrane region" description="Helical" evidence="8">
    <location>
        <begin position="65"/>
        <end position="86"/>
    </location>
</feature>
<evidence type="ECO:0000256" key="8">
    <source>
        <dbReference type="SAM" id="Phobius"/>
    </source>
</evidence>
<dbReference type="EMBL" id="JBITLV010000008">
    <property type="protein sequence ID" value="MFI7589569.1"/>
    <property type="molecule type" value="Genomic_DNA"/>
</dbReference>
<comment type="caution">
    <text evidence="10">The sequence shown here is derived from an EMBL/GenBank/DDBJ whole genome shotgun (WGS) entry which is preliminary data.</text>
</comment>
<evidence type="ECO:0000256" key="2">
    <source>
        <dbReference type="ARBA" id="ARBA00006464"/>
    </source>
</evidence>
<dbReference type="Gene3D" id="3.40.50.720">
    <property type="entry name" value="NAD(P)-binding Rossmann-like Domain"/>
    <property type="match status" value="1"/>
</dbReference>
<feature type="transmembrane region" description="Helical" evidence="8">
    <location>
        <begin position="332"/>
        <end position="352"/>
    </location>
</feature>
<keyword evidence="5 8" id="KW-1133">Transmembrane helix</keyword>
<feature type="domain" description="Bacterial sugar transferase" evidence="9">
    <location>
        <begin position="326"/>
        <end position="513"/>
    </location>
</feature>
<evidence type="ECO:0000256" key="7">
    <source>
        <dbReference type="SAM" id="MobiDB-lite"/>
    </source>
</evidence>
<feature type="transmembrane region" description="Helical" evidence="8">
    <location>
        <begin position="131"/>
        <end position="150"/>
    </location>
</feature>
<dbReference type="Proteomes" id="UP001612915">
    <property type="component" value="Unassembled WGS sequence"/>
</dbReference>
<evidence type="ECO:0000259" key="9">
    <source>
        <dbReference type="Pfam" id="PF02397"/>
    </source>
</evidence>
<keyword evidence="6 8" id="KW-0472">Membrane</keyword>
<feature type="compositionally biased region" description="Polar residues" evidence="7">
    <location>
        <begin position="1"/>
        <end position="23"/>
    </location>
</feature>
<dbReference type="NCBIfam" id="TIGR03025">
    <property type="entry name" value="EPS_sugtrans"/>
    <property type="match status" value="1"/>
</dbReference>
<keyword evidence="11" id="KW-1185">Reference proteome</keyword>
<evidence type="ECO:0000256" key="3">
    <source>
        <dbReference type="ARBA" id="ARBA00022679"/>
    </source>
</evidence>
<dbReference type="PANTHER" id="PTHR30576">
    <property type="entry name" value="COLANIC BIOSYNTHESIS UDP-GLUCOSE LIPID CARRIER TRANSFERASE"/>
    <property type="match status" value="1"/>
</dbReference>
<dbReference type="PANTHER" id="PTHR30576:SF10">
    <property type="entry name" value="SLL5057 PROTEIN"/>
    <property type="match status" value="1"/>
</dbReference>